<dbReference type="PANTHER" id="PTHR23504">
    <property type="entry name" value="MAJOR FACILITATOR SUPERFAMILY DOMAIN-CONTAINING PROTEIN 10"/>
    <property type="match status" value="1"/>
</dbReference>
<dbReference type="InterPro" id="IPR011701">
    <property type="entry name" value="MFS"/>
</dbReference>
<evidence type="ECO:0000256" key="1">
    <source>
        <dbReference type="ARBA" id="ARBA00004141"/>
    </source>
</evidence>
<dbReference type="GeneID" id="54279560"/>
<dbReference type="GO" id="GO:0016020">
    <property type="term" value="C:membrane"/>
    <property type="evidence" value="ECO:0007669"/>
    <property type="project" value="UniProtKB-SubCell"/>
</dbReference>
<sequence length="527" mass="56920">MLGFHRRTRSLIPVRDLARYDKVPMVDDEAELEVESADGDTDTKNGQWLGNRKRQMVLIYAIYLAESIIASGLEPQLRVLIDSNDSCENLSTSYLRSILECAYYFGGTTGILWGYLSDRAGRRCVTLTGLWGMVLCCLSMGFATDLVACTLTRFLSGVMGASVLVSTLAMIGDLSDSMTEKANYVAYLPLVSLCGSIGPVAQAMITGRVDLEGPLFARFPALSTQIACSGLLLLLAITATAMLKETLDLGPEQSRNLAEVDCEKVAFLSTDWNASSQSVATPFREPIAMSQFIQAPSFLVLLSSFSFLSLHSSMFDELLPHFGHNSAQQGGMGVPCTWLAWIVLGVRAFAGVVILRSLPQAMEKAGLLNLYRYTSLSFPSLYVATPILAMVAQYSVGLAPVIAAVCILLKHMLTSSSTVLVSVLILNTPPDAFSTGTVVGMMQVTSLFRALAVALGGATFYLSDETSMATTNCTLWISLALLGSGGAALAYFVKERPSVERDFPSEVLRWETCFDAIESDENPTGLM</sequence>
<feature type="transmembrane region" description="Helical" evidence="6">
    <location>
        <begin position="217"/>
        <end position="237"/>
    </location>
</feature>
<evidence type="ECO:0000256" key="5">
    <source>
        <dbReference type="ARBA" id="ARBA00023136"/>
    </source>
</evidence>
<dbReference type="OrthoDB" id="419616at2759"/>
<dbReference type="SUPFAM" id="SSF103473">
    <property type="entry name" value="MFS general substrate transporter"/>
    <property type="match status" value="1"/>
</dbReference>
<feature type="transmembrane region" description="Helical" evidence="6">
    <location>
        <begin position="57"/>
        <end position="73"/>
    </location>
</feature>
<feature type="transmembrane region" description="Helical" evidence="6">
    <location>
        <begin position="398"/>
        <end position="426"/>
    </location>
</feature>
<feature type="transmembrane region" description="Helical" evidence="6">
    <location>
        <begin position="338"/>
        <end position="358"/>
    </location>
</feature>
<accession>A0A6A5XJH3</accession>
<dbReference type="GO" id="GO:0022857">
    <property type="term" value="F:transmembrane transporter activity"/>
    <property type="evidence" value="ECO:0007669"/>
    <property type="project" value="InterPro"/>
</dbReference>
<dbReference type="InterPro" id="IPR036259">
    <property type="entry name" value="MFS_trans_sf"/>
</dbReference>
<feature type="transmembrane region" description="Helical" evidence="6">
    <location>
        <begin position="370"/>
        <end position="392"/>
    </location>
</feature>
<evidence type="ECO:0000313" key="8">
    <source>
        <dbReference type="Proteomes" id="UP000799778"/>
    </source>
</evidence>
<keyword evidence="2" id="KW-0813">Transport</keyword>
<feature type="transmembrane region" description="Helical" evidence="6">
    <location>
        <begin position="474"/>
        <end position="493"/>
    </location>
</feature>
<feature type="transmembrane region" description="Helical" evidence="6">
    <location>
        <begin position="128"/>
        <end position="148"/>
    </location>
</feature>
<name>A0A6A5XJH3_9PLEO</name>
<keyword evidence="4 6" id="KW-1133">Transmembrane helix</keyword>
<evidence type="ECO:0000313" key="7">
    <source>
        <dbReference type="EMBL" id="KAF2013113.1"/>
    </source>
</evidence>
<evidence type="ECO:0000256" key="3">
    <source>
        <dbReference type="ARBA" id="ARBA00022692"/>
    </source>
</evidence>
<feature type="transmembrane region" description="Helical" evidence="6">
    <location>
        <begin position="438"/>
        <end position="462"/>
    </location>
</feature>
<dbReference type="AlphaFoldDB" id="A0A6A5XJH3"/>
<dbReference type="EMBL" id="ML978071">
    <property type="protein sequence ID" value="KAF2013113.1"/>
    <property type="molecule type" value="Genomic_DNA"/>
</dbReference>
<reference evidence="7" key="1">
    <citation type="journal article" date="2020" name="Stud. Mycol.">
        <title>101 Dothideomycetes genomes: a test case for predicting lifestyles and emergence of pathogens.</title>
        <authorList>
            <person name="Haridas S."/>
            <person name="Albert R."/>
            <person name="Binder M."/>
            <person name="Bloem J."/>
            <person name="Labutti K."/>
            <person name="Salamov A."/>
            <person name="Andreopoulos B."/>
            <person name="Baker S."/>
            <person name="Barry K."/>
            <person name="Bills G."/>
            <person name="Bluhm B."/>
            <person name="Cannon C."/>
            <person name="Castanera R."/>
            <person name="Culley D."/>
            <person name="Daum C."/>
            <person name="Ezra D."/>
            <person name="Gonzalez J."/>
            <person name="Henrissat B."/>
            <person name="Kuo A."/>
            <person name="Liang C."/>
            <person name="Lipzen A."/>
            <person name="Lutzoni F."/>
            <person name="Magnuson J."/>
            <person name="Mondo S."/>
            <person name="Nolan M."/>
            <person name="Ohm R."/>
            <person name="Pangilinan J."/>
            <person name="Park H.-J."/>
            <person name="Ramirez L."/>
            <person name="Alfaro M."/>
            <person name="Sun H."/>
            <person name="Tritt A."/>
            <person name="Yoshinaga Y."/>
            <person name="Zwiers L.-H."/>
            <person name="Turgeon B."/>
            <person name="Goodwin S."/>
            <person name="Spatafora J."/>
            <person name="Crous P."/>
            <person name="Grigoriev I."/>
        </authorList>
    </citation>
    <scope>NUCLEOTIDE SEQUENCE</scope>
    <source>
        <strain evidence="7">CBS 175.79</strain>
    </source>
</reference>
<evidence type="ECO:0000256" key="2">
    <source>
        <dbReference type="ARBA" id="ARBA00022448"/>
    </source>
</evidence>
<dbReference type="PANTHER" id="PTHR23504:SF6">
    <property type="entry name" value="MULTIDRUG TRANSPORTER, PUTATIVE (AFU_ORTHOLOGUE AFUA_4G08740)-RELATED"/>
    <property type="match status" value="1"/>
</dbReference>
<evidence type="ECO:0000256" key="6">
    <source>
        <dbReference type="SAM" id="Phobius"/>
    </source>
</evidence>
<dbReference type="Gene3D" id="1.20.1250.20">
    <property type="entry name" value="MFS general substrate transporter like domains"/>
    <property type="match status" value="1"/>
</dbReference>
<keyword evidence="8" id="KW-1185">Reference proteome</keyword>
<feature type="transmembrane region" description="Helical" evidence="6">
    <location>
        <begin position="93"/>
        <end position="116"/>
    </location>
</feature>
<dbReference type="Proteomes" id="UP000799778">
    <property type="component" value="Unassembled WGS sequence"/>
</dbReference>
<keyword evidence="3 6" id="KW-0812">Transmembrane</keyword>
<keyword evidence="5 6" id="KW-0472">Membrane</keyword>
<organism evidence="7 8">
    <name type="scientific">Aaosphaeria arxii CBS 175.79</name>
    <dbReference type="NCBI Taxonomy" id="1450172"/>
    <lineage>
        <taxon>Eukaryota</taxon>
        <taxon>Fungi</taxon>
        <taxon>Dikarya</taxon>
        <taxon>Ascomycota</taxon>
        <taxon>Pezizomycotina</taxon>
        <taxon>Dothideomycetes</taxon>
        <taxon>Pleosporomycetidae</taxon>
        <taxon>Pleosporales</taxon>
        <taxon>Pleosporales incertae sedis</taxon>
        <taxon>Aaosphaeria</taxon>
    </lineage>
</organism>
<protein>
    <submittedName>
        <fullName evidence="7">MFS general substrate transporter</fullName>
    </submittedName>
</protein>
<dbReference type="RefSeq" id="XP_033381452.1">
    <property type="nucleotide sequence ID" value="XM_033522163.1"/>
</dbReference>
<evidence type="ECO:0000256" key="4">
    <source>
        <dbReference type="ARBA" id="ARBA00022989"/>
    </source>
</evidence>
<comment type="subcellular location">
    <subcellularLocation>
        <location evidence="1">Membrane</location>
        <topology evidence="1">Multi-pass membrane protein</topology>
    </subcellularLocation>
</comment>
<proteinExistence type="predicted"/>
<feature type="transmembrane region" description="Helical" evidence="6">
    <location>
        <begin position="154"/>
        <end position="172"/>
    </location>
</feature>
<feature type="transmembrane region" description="Helical" evidence="6">
    <location>
        <begin position="184"/>
        <end position="205"/>
    </location>
</feature>
<dbReference type="Pfam" id="PF07690">
    <property type="entry name" value="MFS_1"/>
    <property type="match status" value="1"/>
</dbReference>
<gene>
    <name evidence="7" type="ORF">BU24DRAFT_230405</name>
</gene>